<dbReference type="GO" id="GO:0019693">
    <property type="term" value="P:ribose phosphate metabolic process"/>
    <property type="evidence" value="ECO:0007669"/>
    <property type="project" value="TreeGrafter"/>
</dbReference>
<gene>
    <name evidence="4" type="ordered locus">Sulac_2526</name>
</gene>
<evidence type="ECO:0000313" key="5">
    <source>
        <dbReference type="Proteomes" id="UP000005439"/>
    </source>
</evidence>
<dbReference type="PANTHER" id="PTHR11839">
    <property type="entry name" value="UDP/ADP-SUGAR PYROPHOSPHATASE"/>
    <property type="match status" value="1"/>
</dbReference>
<dbReference type="GO" id="GO:0016787">
    <property type="term" value="F:hydrolase activity"/>
    <property type="evidence" value="ECO:0007669"/>
    <property type="project" value="UniProtKB-KW"/>
</dbReference>
<reference evidence="4 5" key="2">
    <citation type="journal article" date="2012" name="Stand. Genomic Sci.">
        <title>Complete genome sequence of the moderately thermophilic mineral-sulfide-oxidizing firmicute Sulfobacillus acidophilus type strain (NAL(T)).</title>
        <authorList>
            <person name="Anderson I."/>
            <person name="Chertkov O."/>
            <person name="Chen A."/>
            <person name="Saunders E."/>
            <person name="Lapidus A."/>
            <person name="Nolan M."/>
            <person name="Lucas S."/>
            <person name="Hammon N."/>
            <person name="Deshpande S."/>
            <person name="Cheng J.F."/>
            <person name="Han C."/>
            <person name="Tapia R."/>
            <person name="Goodwin L.A."/>
            <person name="Pitluck S."/>
            <person name="Liolios K."/>
            <person name="Pagani I."/>
            <person name="Ivanova N."/>
            <person name="Mikhailova N."/>
            <person name="Pati A."/>
            <person name="Palaniappan K."/>
            <person name="Land M."/>
            <person name="Pan C."/>
            <person name="Rohde M."/>
            <person name="Pukall R."/>
            <person name="Goker M."/>
            <person name="Detter J.C."/>
            <person name="Woyke T."/>
            <person name="Bristow J."/>
            <person name="Eisen J.A."/>
            <person name="Markowitz V."/>
            <person name="Hugenholtz P."/>
            <person name="Kyrpides N.C."/>
            <person name="Klenk H.P."/>
            <person name="Mavromatis K."/>
        </authorList>
    </citation>
    <scope>NUCLEOTIDE SEQUENCE [LARGE SCALE GENOMIC DNA]</scope>
    <source>
        <strain evidence="5">ATCC 700253 / DSM 10332 / NAL</strain>
    </source>
</reference>
<accession>G8TW61</accession>
<dbReference type="InterPro" id="IPR015797">
    <property type="entry name" value="NUDIX_hydrolase-like_dom_sf"/>
</dbReference>
<dbReference type="Pfam" id="PF00293">
    <property type="entry name" value="NUDIX"/>
    <property type="match status" value="1"/>
</dbReference>
<dbReference type="GO" id="GO:0005829">
    <property type="term" value="C:cytosol"/>
    <property type="evidence" value="ECO:0007669"/>
    <property type="project" value="TreeGrafter"/>
</dbReference>
<keyword evidence="5" id="KW-1185">Reference proteome</keyword>
<dbReference type="PROSITE" id="PS51462">
    <property type="entry name" value="NUDIX"/>
    <property type="match status" value="1"/>
</dbReference>
<dbReference type="Gene3D" id="3.90.79.10">
    <property type="entry name" value="Nucleoside Triphosphate Pyrophosphohydrolase"/>
    <property type="match status" value="1"/>
</dbReference>
<dbReference type="CDD" id="cd03424">
    <property type="entry name" value="NUDIX_ADPRase_Nudt5_UGPPase_Nudt14"/>
    <property type="match status" value="1"/>
</dbReference>
<dbReference type="GO" id="GO:0006753">
    <property type="term" value="P:nucleoside phosphate metabolic process"/>
    <property type="evidence" value="ECO:0007669"/>
    <property type="project" value="TreeGrafter"/>
</dbReference>
<dbReference type="AlphaFoldDB" id="G8TW61"/>
<sequence length="186" mass="21302">MLRNRIRRVPVTVRGTHYIHEYLVLPDVCAVIAEVPEGIVLVEQFRPALGRRILELPAGRLRRGEEPVQGARRELAEETGYQAGEMRLVSRFYPSVGLSRHKVHLYYTVNPTPGETHWDPTEEIVVKIVPVSEVPNLLIEGRAADAKTHLGLVYFLNARGWIMQKGRWRPTELAREFNKRNTGSFQ</sequence>
<organism evidence="4 5">
    <name type="scientific">Sulfobacillus acidophilus (strain ATCC 700253 / DSM 10332 / NAL)</name>
    <dbReference type="NCBI Taxonomy" id="679936"/>
    <lineage>
        <taxon>Bacteria</taxon>
        <taxon>Bacillati</taxon>
        <taxon>Bacillota</taxon>
        <taxon>Clostridia</taxon>
        <taxon>Eubacteriales</taxon>
        <taxon>Clostridiales Family XVII. Incertae Sedis</taxon>
        <taxon>Sulfobacillus</taxon>
    </lineage>
</organism>
<evidence type="ECO:0000313" key="4">
    <source>
        <dbReference type="EMBL" id="AEW05988.1"/>
    </source>
</evidence>
<evidence type="ECO:0000256" key="2">
    <source>
        <dbReference type="ARBA" id="ARBA00022801"/>
    </source>
</evidence>
<dbReference type="EMBL" id="CP003179">
    <property type="protein sequence ID" value="AEW05988.1"/>
    <property type="molecule type" value="Genomic_DNA"/>
</dbReference>
<dbReference type="HOGENOM" id="CLU_062658_5_2_9"/>
<evidence type="ECO:0000256" key="1">
    <source>
        <dbReference type="ARBA" id="ARBA00001946"/>
    </source>
</evidence>
<dbReference type="STRING" id="679936.Sulac_2526"/>
<dbReference type="PATRIC" id="fig|679936.5.peg.2614"/>
<dbReference type="Proteomes" id="UP000005439">
    <property type="component" value="Chromosome"/>
</dbReference>
<reference evidence="5" key="1">
    <citation type="submission" date="2011-12" db="EMBL/GenBank/DDBJ databases">
        <title>The complete genome of chromosome of Sulfobacillus acidophilus DSM 10332.</title>
        <authorList>
            <person name="Lucas S."/>
            <person name="Han J."/>
            <person name="Lapidus A."/>
            <person name="Bruce D."/>
            <person name="Goodwin L."/>
            <person name="Pitluck S."/>
            <person name="Peters L."/>
            <person name="Kyrpides N."/>
            <person name="Mavromatis K."/>
            <person name="Ivanova N."/>
            <person name="Mikhailova N."/>
            <person name="Chertkov O."/>
            <person name="Saunders E."/>
            <person name="Detter J.C."/>
            <person name="Tapia R."/>
            <person name="Han C."/>
            <person name="Land M."/>
            <person name="Hauser L."/>
            <person name="Markowitz V."/>
            <person name="Cheng J.-F."/>
            <person name="Hugenholtz P."/>
            <person name="Woyke T."/>
            <person name="Wu D."/>
            <person name="Pukall R."/>
            <person name="Gehrich-Schroeter G."/>
            <person name="Schneider S."/>
            <person name="Klenk H.-P."/>
            <person name="Eisen J.A."/>
        </authorList>
    </citation>
    <scope>NUCLEOTIDE SEQUENCE [LARGE SCALE GENOMIC DNA]</scope>
    <source>
        <strain evidence="5">ATCC 700253 / DSM 10332 / NAL</strain>
    </source>
</reference>
<feature type="domain" description="Nudix hydrolase" evidence="3">
    <location>
        <begin position="22"/>
        <end position="151"/>
    </location>
</feature>
<keyword evidence="2 4" id="KW-0378">Hydrolase</keyword>
<evidence type="ECO:0000259" key="3">
    <source>
        <dbReference type="PROSITE" id="PS51462"/>
    </source>
</evidence>
<dbReference type="KEGG" id="sap:Sulac_2526"/>
<protein>
    <submittedName>
        <fullName evidence="4">NUDIX hydrolase</fullName>
    </submittedName>
</protein>
<dbReference type="PANTHER" id="PTHR11839:SF18">
    <property type="entry name" value="NUDIX HYDROLASE DOMAIN-CONTAINING PROTEIN"/>
    <property type="match status" value="1"/>
</dbReference>
<dbReference type="SUPFAM" id="SSF55811">
    <property type="entry name" value="Nudix"/>
    <property type="match status" value="1"/>
</dbReference>
<dbReference type="PROSITE" id="PS00893">
    <property type="entry name" value="NUDIX_BOX"/>
    <property type="match status" value="1"/>
</dbReference>
<dbReference type="InterPro" id="IPR020084">
    <property type="entry name" value="NUDIX_hydrolase_CS"/>
</dbReference>
<proteinExistence type="predicted"/>
<comment type="cofactor">
    <cofactor evidence="1">
        <name>Mg(2+)</name>
        <dbReference type="ChEBI" id="CHEBI:18420"/>
    </cofactor>
</comment>
<dbReference type="InterPro" id="IPR000086">
    <property type="entry name" value="NUDIX_hydrolase_dom"/>
</dbReference>
<name>G8TW61_SULAD</name>